<evidence type="ECO:0000313" key="6">
    <source>
        <dbReference type="Proteomes" id="UP001300261"/>
    </source>
</evidence>
<keyword evidence="1" id="KW-0805">Transcription regulation</keyword>
<dbReference type="InterPro" id="IPR014710">
    <property type="entry name" value="RmlC-like_jellyroll"/>
</dbReference>
<dbReference type="RefSeq" id="WP_265960988.1">
    <property type="nucleotide sequence ID" value="NZ_JAPEVI010000002.1"/>
</dbReference>
<dbReference type="InterPro" id="IPR036388">
    <property type="entry name" value="WH-like_DNA-bd_sf"/>
</dbReference>
<dbReference type="InterPro" id="IPR000595">
    <property type="entry name" value="cNMP-bd_dom"/>
</dbReference>
<dbReference type="CDD" id="cd00038">
    <property type="entry name" value="CAP_ED"/>
    <property type="match status" value="1"/>
</dbReference>
<evidence type="ECO:0000256" key="1">
    <source>
        <dbReference type="ARBA" id="ARBA00023015"/>
    </source>
</evidence>
<feature type="domain" description="HTH crp-type" evidence="4">
    <location>
        <begin position="147"/>
        <end position="221"/>
    </location>
</feature>
<dbReference type="PROSITE" id="PS51063">
    <property type="entry name" value="HTH_CRP_2"/>
    <property type="match status" value="1"/>
</dbReference>
<comment type="caution">
    <text evidence="5">The sequence shown here is derived from an EMBL/GenBank/DDBJ whole genome shotgun (WGS) entry which is preliminary data.</text>
</comment>
<dbReference type="Gene3D" id="2.60.120.10">
    <property type="entry name" value="Jelly Rolls"/>
    <property type="match status" value="1"/>
</dbReference>
<dbReference type="SMART" id="SM00419">
    <property type="entry name" value="HTH_CRP"/>
    <property type="match status" value="1"/>
</dbReference>
<dbReference type="Gene3D" id="1.10.10.10">
    <property type="entry name" value="Winged helix-like DNA-binding domain superfamily/Winged helix DNA-binding domain"/>
    <property type="match status" value="1"/>
</dbReference>
<reference evidence="5 6" key="1">
    <citation type="journal article" date="2016" name="Int. J. Syst. Evol. Microbiol.">
        <title>Labrenzia salina sp. nov., isolated from the rhizosphere of the halophyte Arthrocnemum macrostachyum.</title>
        <authorList>
            <person name="Camacho M."/>
            <person name="Redondo-Gomez S."/>
            <person name="Rodriguez-Llorente I."/>
            <person name="Rohde M."/>
            <person name="Sproer C."/>
            <person name="Schumann P."/>
            <person name="Klenk H.P."/>
            <person name="Montero-Calasanz M.D.C."/>
        </authorList>
    </citation>
    <scope>NUCLEOTIDE SEQUENCE [LARGE SCALE GENOMIC DNA]</scope>
    <source>
        <strain evidence="5 6">DSM 29163</strain>
    </source>
</reference>
<dbReference type="InterPro" id="IPR012318">
    <property type="entry name" value="HTH_CRP"/>
</dbReference>
<dbReference type="Proteomes" id="UP001300261">
    <property type="component" value="Unassembled WGS sequence"/>
</dbReference>
<dbReference type="Pfam" id="PF13545">
    <property type="entry name" value="HTH_Crp_2"/>
    <property type="match status" value="1"/>
</dbReference>
<dbReference type="EMBL" id="JAPEVI010000002">
    <property type="protein sequence ID" value="MCX2721287.1"/>
    <property type="molecule type" value="Genomic_DNA"/>
</dbReference>
<dbReference type="SUPFAM" id="SSF46785">
    <property type="entry name" value="Winged helix' DNA-binding domain"/>
    <property type="match status" value="1"/>
</dbReference>
<dbReference type="InterPro" id="IPR018490">
    <property type="entry name" value="cNMP-bd_dom_sf"/>
</dbReference>
<name>A0ABT3QWJ3_9HYPH</name>
<organism evidence="5 6">
    <name type="scientific">Roseibium salinum</name>
    <dbReference type="NCBI Taxonomy" id="1604349"/>
    <lineage>
        <taxon>Bacteria</taxon>
        <taxon>Pseudomonadati</taxon>
        <taxon>Pseudomonadota</taxon>
        <taxon>Alphaproteobacteria</taxon>
        <taxon>Hyphomicrobiales</taxon>
        <taxon>Stappiaceae</taxon>
        <taxon>Roseibium</taxon>
    </lineage>
</organism>
<keyword evidence="6" id="KW-1185">Reference proteome</keyword>
<evidence type="ECO:0000259" key="4">
    <source>
        <dbReference type="PROSITE" id="PS51063"/>
    </source>
</evidence>
<dbReference type="InterPro" id="IPR036390">
    <property type="entry name" value="WH_DNA-bd_sf"/>
</dbReference>
<accession>A0ABT3QWJ3</accession>
<keyword evidence="2" id="KW-0238">DNA-binding</keyword>
<evidence type="ECO:0000313" key="5">
    <source>
        <dbReference type="EMBL" id="MCX2721287.1"/>
    </source>
</evidence>
<evidence type="ECO:0000256" key="3">
    <source>
        <dbReference type="ARBA" id="ARBA00023163"/>
    </source>
</evidence>
<protein>
    <submittedName>
        <fullName evidence="5">Crp/Fnr family transcriptional regulator</fullName>
    </submittedName>
</protein>
<proteinExistence type="predicted"/>
<evidence type="ECO:0000256" key="2">
    <source>
        <dbReference type="ARBA" id="ARBA00023125"/>
    </source>
</evidence>
<keyword evidence="3" id="KW-0804">Transcription</keyword>
<gene>
    <name evidence="5" type="ORF">ON753_02550</name>
</gene>
<dbReference type="SUPFAM" id="SSF51206">
    <property type="entry name" value="cAMP-binding domain-like"/>
    <property type="match status" value="1"/>
</dbReference>
<sequence length="256" mass="28340">MHTIANFKRKLDAFSTIPPNEFAAFARVLGRPKILEKGEELRFRQSGRQKAFLVAEGWAFTFSMLANGARQIVDIAVPGDIVGLRGLMLRSADLRGSLLNVSAVHELDSNTLLDLLDETPRVAAGILWSGSRDEALLVERLASVGRRPGAERVAHFFLELKARLQLIGKCSGSIYACPLSQSQIADALGLTPAHLNRVLRYLRETNLFHIRHGEVEIVDEEQAALFAQFDGRYLDQNWSPPSSVLPQQHSSSFQGP</sequence>